<accession>A0AAV5UX60</accession>
<gene>
    <name evidence="1" type="ORF">PFISCL1PPCAC_2065</name>
</gene>
<dbReference type="AlphaFoldDB" id="A0AAV5UX60"/>
<reference evidence="1" key="1">
    <citation type="submission" date="2023-10" db="EMBL/GenBank/DDBJ databases">
        <title>Genome assembly of Pristionchus species.</title>
        <authorList>
            <person name="Yoshida K."/>
            <person name="Sommer R.J."/>
        </authorList>
    </citation>
    <scope>NUCLEOTIDE SEQUENCE</scope>
    <source>
        <strain evidence="1">RS5133</strain>
    </source>
</reference>
<feature type="non-terminal residue" evidence="1">
    <location>
        <position position="158"/>
    </location>
</feature>
<dbReference type="Proteomes" id="UP001432322">
    <property type="component" value="Unassembled WGS sequence"/>
</dbReference>
<dbReference type="EMBL" id="BTSY01000001">
    <property type="protein sequence ID" value="GMT10768.1"/>
    <property type="molecule type" value="Genomic_DNA"/>
</dbReference>
<evidence type="ECO:0000313" key="1">
    <source>
        <dbReference type="EMBL" id="GMT10768.1"/>
    </source>
</evidence>
<keyword evidence="2" id="KW-1185">Reference proteome</keyword>
<protein>
    <submittedName>
        <fullName evidence="1">Uncharacterized protein</fullName>
    </submittedName>
</protein>
<name>A0AAV5UX60_9BILA</name>
<organism evidence="1 2">
    <name type="scientific">Pristionchus fissidentatus</name>
    <dbReference type="NCBI Taxonomy" id="1538716"/>
    <lineage>
        <taxon>Eukaryota</taxon>
        <taxon>Metazoa</taxon>
        <taxon>Ecdysozoa</taxon>
        <taxon>Nematoda</taxon>
        <taxon>Chromadorea</taxon>
        <taxon>Rhabditida</taxon>
        <taxon>Rhabditina</taxon>
        <taxon>Diplogasteromorpha</taxon>
        <taxon>Diplogasteroidea</taxon>
        <taxon>Neodiplogasteridae</taxon>
        <taxon>Pristionchus</taxon>
    </lineage>
</organism>
<sequence length="158" mass="18091">RFSCRNTAVEDHVLAACHNRSAYIVCMHKFKFGEINKRVIAESVYATVVEDEAKKCDFDNSRRMDVFCTKSNCDISEEEALAICKREVLSCEGNIYQKLDYVDVACNIIMKEPTEDKNRLDKWIRSGPTPVDAKPLCEAKNKTYDIKCNWPKCGVSYT</sequence>
<proteinExistence type="predicted"/>
<comment type="caution">
    <text evidence="1">The sequence shown here is derived from an EMBL/GenBank/DDBJ whole genome shotgun (WGS) entry which is preliminary data.</text>
</comment>
<evidence type="ECO:0000313" key="2">
    <source>
        <dbReference type="Proteomes" id="UP001432322"/>
    </source>
</evidence>
<feature type="non-terminal residue" evidence="1">
    <location>
        <position position="1"/>
    </location>
</feature>